<comment type="caution">
    <text evidence="3">The sequence shown here is derived from an EMBL/GenBank/DDBJ whole genome shotgun (WGS) entry which is preliminary data.</text>
</comment>
<evidence type="ECO:0000256" key="1">
    <source>
        <dbReference type="SAM" id="SignalP"/>
    </source>
</evidence>
<evidence type="ECO:0000259" key="2">
    <source>
        <dbReference type="PROSITE" id="PS51662"/>
    </source>
</evidence>
<dbReference type="RefSeq" id="WP_309861145.1">
    <property type="nucleotide sequence ID" value="NZ_JAVDQG010000001.1"/>
</dbReference>
<feature type="chain" id="PRO_5045488575" evidence="1">
    <location>
        <begin position="24"/>
        <end position="380"/>
    </location>
</feature>
<feature type="domain" description="BPP" evidence="2">
    <location>
        <begin position="30"/>
        <end position="360"/>
    </location>
</feature>
<dbReference type="Pfam" id="PF02333">
    <property type="entry name" value="Phytase"/>
    <property type="match status" value="1"/>
</dbReference>
<proteinExistence type="predicted"/>
<keyword evidence="3" id="KW-0378">Hydrolase</keyword>
<evidence type="ECO:0000313" key="4">
    <source>
        <dbReference type="Proteomes" id="UP001185012"/>
    </source>
</evidence>
<keyword evidence="1" id="KW-0732">Signal</keyword>
<dbReference type="InterPro" id="IPR003431">
    <property type="entry name" value="B-propeller_Phytase"/>
</dbReference>
<dbReference type="Proteomes" id="UP001185012">
    <property type="component" value="Unassembled WGS sequence"/>
</dbReference>
<keyword evidence="4" id="KW-1185">Reference proteome</keyword>
<accession>A0ABU1IIH3</accession>
<reference evidence="3 4" key="1">
    <citation type="submission" date="2023-07" db="EMBL/GenBank/DDBJ databases">
        <title>Genomic Encyclopedia of Type Strains, Phase IV (KMG-IV): sequencing the most valuable type-strain genomes for metagenomic binning, comparative biology and taxonomic classification.</title>
        <authorList>
            <person name="Goeker M."/>
        </authorList>
    </citation>
    <scope>NUCLEOTIDE SEQUENCE [LARGE SCALE GENOMIC DNA]</scope>
    <source>
        <strain evidence="3 4">DSM 45903</strain>
    </source>
</reference>
<protein>
    <submittedName>
        <fullName evidence="3">3-phytase</fullName>
        <ecNumber evidence="3">3.1.3.8</ecNumber>
    </submittedName>
</protein>
<evidence type="ECO:0000313" key="3">
    <source>
        <dbReference type="EMBL" id="MDR6224193.1"/>
    </source>
</evidence>
<feature type="signal peptide" evidence="1">
    <location>
        <begin position="1"/>
        <end position="23"/>
    </location>
</feature>
<gene>
    <name evidence="3" type="ORF">JOE21_000181</name>
</gene>
<dbReference type="EC" id="3.1.3.8" evidence="3"/>
<dbReference type="EMBL" id="JAVDQG010000001">
    <property type="protein sequence ID" value="MDR6224193.1"/>
    <property type="molecule type" value="Genomic_DNA"/>
</dbReference>
<dbReference type="InterPro" id="IPR011042">
    <property type="entry name" value="6-blade_b-propeller_TolB-like"/>
</dbReference>
<sequence>MQKNVVSCLLALSMVFHPLIGTAEGWTEAFPVRMFGVVEVTADAETEPVESEGDAADDPAIWVHPADPEKSLLIGTDKKKGIHLYDLDGKKVASYDWGKMNNVDVRYNFPLGKKKVDLVAATNRTTNTVDVFSISPWTGEWKNIAEKPIQPDMSEVYGFSLYHSQRSGSFYALVLGKEGEFEQYRLSDNGKGRVKAKKVREFKLGSQAEGIVADDEFGYLYIAEEEVAIWKYDAEPDGDGEPTIVDRADGNRLHGDIEGLTLYYGAKGNGYLIASSQGDDSYAIYDRKGKNQYVGSFRIVDGDKTDGTSETDGIDVIGFGLGDRYPYGLFIAQDGQNRENGTIVNQNFKIVKWDAIATSFCPELLTDHGINPRNLTKRKP</sequence>
<name>A0ABU1IIH3_9BACL</name>
<dbReference type="GO" id="GO:0016158">
    <property type="term" value="F:inositol hexakisphosphate 3-phosphatase activity"/>
    <property type="evidence" value="ECO:0007669"/>
    <property type="project" value="UniProtKB-EC"/>
</dbReference>
<dbReference type="PROSITE" id="PS51662">
    <property type="entry name" value="BP_PHYTASE"/>
    <property type="match status" value="1"/>
</dbReference>
<organism evidence="3 4">
    <name type="scientific">Desmospora profundinema</name>
    <dbReference type="NCBI Taxonomy" id="1571184"/>
    <lineage>
        <taxon>Bacteria</taxon>
        <taxon>Bacillati</taxon>
        <taxon>Bacillota</taxon>
        <taxon>Bacilli</taxon>
        <taxon>Bacillales</taxon>
        <taxon>Thermoactinomycetaceae</taxon>
        <taxon>Desmospora</taxon>
    </lineage>
</organism>
<dbReference type="SUPFAM" id="SSF50956">
    <property type="entry name" value="Thermostable phytase (3-phytase)"/>
    <property type="match status" value="1"/>
</dbReference>
<dbReference type="Gene3D" id="2.120.10.30">
    <property type="entry name" value="TolB, C-terminal domain"/>
    <property type="match status" value="1"/>
</dbReference>